<dbReference type="AlphaFoldDB" id="A0AAJ6VMQ3"/>
<name>A0AAJ6VMQ3_9HYME</name>
<evidence type="ECO:0000256" key="1">
    <source>
        <dbReference type="SAM" id="Phobius"/>
    </source>
</evidence>
<dbReference type="KEGG" id="csol:105360093"/>
<keyword evidence="1" id="KW-1133">Transmembrane helix</keyword>
<sequence length="700" mass="80873">MELERSGYRHWYESVPMAPIVVAKSQTLPEGTCKSQLKRYLEELGNGTLWATQMFDASAKYPYGIVDGQTVHLGSFDQCYRLDAKVFSRRGQEMETKDIHGRYCLVDFKYEQRVTTVDFRGKLNLDFDPNDSIWESIREKGDFRRTKRYLLQMALCVPAACTAEDVEKALQGPYKDFSAKNNLIVKASVDKMNCQARHEEIPFSTGATVYCIVLLIIFALVVAGSMYDGTLRADEKETVVSRGLQLLLCFSARRNLRTVFEVSYKHRGFDTIHILRIYTMTFVIFGHRMMQYYLNTVVNKYHLEKTYVIPSFIVLHNGPIIVDGFFAIGGLLTCYGFLKQFDKTKKMNFFGLTFIRFLRFTPAYALLVFFHVYLFPHMGSGPQWQSKIIAESKNCAATWWANLLYLNNYMTMEKLCIFQSWYLTVDFHCYLLNIVLVFAFWKLPRRIGYLILGAATIMSIMIPFYITYVNRIQPMFIGFPYLTNLSMDPYFVNYYVKPYMRMTAYLVGVIAGTILYDYENTSWRISKKWSQSLFLLLVFVVGISSQSLGFQYLDPNSNTSLLETALYASLHRGAFAISFCSIVLLITMGDGLDYYYKILTPGWVQPFARLTYGMFLTHNIIQSYDIGTIRNARTFGIRNVLWDFVPDVIFSFLIALLIAIGIEGPFRKIEKHFISKRIKGSSKAIISTKDQIKKEDIKMD</sequence>
<gene>
    <name evidence="4" type="primary">LOC105360093</name>
</gene>
<dbReference type="PANTHER" id="PTHR11161:SF71">
    <property type="entry name" value="NOSE RESISTANT-TO-FLUOXETINE PROTEIN N-TERMINAL DOMAIN-CONTAINING PROTEIN"/>
    <property type="match status" value="1"/>
</dbReference>
<feature type="transmembrane region" description="Helical" evidence="1">
    <location>
        <begin position="530"/>
        <end position="553"/>
    </location>
</feature>
<feature type="transmembrane region" description="Helical" evidence="1">
    <location>
        <begin position="644"/>
        <end position="662"/>
    </location>
</feature>
<feature type="domain" description="Nose resistant-to-fluoxetine protein N-terminal" evidence="2">
    <location>
        <begin position="30"/>
        <end position="192"/>
    </location>
</feature>
<feature type="transmembrane region" description="Helical" evidence="1">
    <location>
        <begin position="573"/>
        <end position="595"/>
    </location>
</feature>
<reference evidence="4" key="1">
    <citation type="submission" date="2025-08" db="UniProtKB">
        <authorList>
            <consortium name="RefSeq"/>
        </authorList>
    </citation>
    <scope>IDENTIFICATION</scope>
</reference>
<dbReference type="PANTHER" id="PTHR11161">
    <property type="entry name" value="O-ACYLTRANSFERASE"/>
    <property type="match status" value="1"/>
</dbReference>
<protein>
    <submittedName>
        <fullName evidence="4">Nose resistant to fluoxetine protein 6-like</fullName>
    </submittedName>
</protein>
<dbReference type="RefSeq" id="XP_011495184.1">
    <property type="nucleotide sequence ID" value="XM_011496882.1"/>
</dbReference>
<feature type="transmembrane region" description="Helical" evidence="1">
    <location>
        <begin position="447"/>
        <end position="466"/>
    </location>
</feature>
<feature type="transmembrane region" description="Helical" evidence="1">
    <location>
        <begin position="420"/>
        <end position="440"/>
    </location>
</feature>
<dbReference type="InterPro" id="IPR006621">
    <property type="entry name" value="Nose-resist-to-fluoxetine_N"/>
</dbReference>
<evidence type="ECO:0000313" key="4">
    <source>
        <dbReference type="RefSeq" id="XP_011495184.1"/>
    </source>
</evidence>
<dbReference type="GO" id="GO:0016747">
    <property type="term" value="F:acyltransferase activity, transferring groups other than amino-acyl groups"/>
    <property type="evidence" value="ECO:0007669"/>
    <property type="project" value="InterPro"/>
</dbReference>
<feature type="transmembrane region" description="Helical" evidence="1">
    <location>
        <begin position="350"/>
        <end position="374"/>
    </location>
</feature>
<keyword evidence="1" id="KW-0812">Transmembrane</keyword>
<dbReference type="Pfam" id="PF20146">
    <property type="entry name" value="NRF"/>
    <property type="match status" value="1"/>
</dbReference>
<feature type="transmembrane region" description="Helical" evidence="1">
    <location>
        <begin position="277"/>
        <end position="294"/>
    </location>
</feature>
<evidence type="ECO:0000313" key="3">
    <source>
        <dbReference type="Proteomes" id="UP000695007"/>
    </source>
</evidence>
<dbReference type="InterPro" id="IPR002656">
    <property type="entry name" value="Acyl_transf_3_dom"/>
</dbReference>
<keyword evidence="3" id="KW-1185">Reference proteome</keyword>
<dbReference type="Pfam" id="PF01757">
    <property type="entry name" value="Acyl_transf_3"/>
    <property type="match status" value="1"/>
</dbReference>
<keyword evidence="1" id="KW-0472">Membrane</keyword>
<feature type="transmembrane region" description="Helical" evidence="1">
    <location>
        <begin position="314"/>
        <end position="338"/>
    </location>
</feature>
<dbReference type="Proteomes" id="UP000695007">
    <property type="component" value="Unplaced"/>
</dbReference>
<dbReference type="GeneID" id="105360093"/>
<organism evidence="3 4">
    <name type="scientific">Ceratosolen solmsi marchali</name>
    <dbReference type="NCBI Taxonomy" id="326594"/>
    <lineage>
        <taxon>Eukaryota</taxon>
        <taxon>Metazoa</taxon>
        <taxon>Ecdysozoa</taxon>
        <taxon>Arthropoda</taxon>
        <taxon>Hexapoda</taxon>
        <taxon>Insecta</taxon>
        <taxon>Pterygota</taxon>
        <taxon>Neoptera</taxon>
        <taxon>Endopterygota</taxon>
        <taxon>Hymenoptera</taxon>
        <taxon>Apocrita</taxon>
        <taxon>Proctotrupomorpha</taxon>
        <taxon>Chalcidoidea</taxon>
        <taxon>Agaonidae</taxon>
        <taxon>Agaoninae</taxon>
        <taxon>Ceratosolen</taxon>
    </lineage>
</organism>
<feature type="transmembrane region" description="Helical" evidence="1">
    <location>
        <begin position="499"/>
        <end position="518"/>
    </location>
</feature>
<dbReference type="InterPro" id="IPR052728">
    <property type="entry name" value="O2_lipid_transport_reg"/>
</dbReference>
<dbReference type="SMART" id="SM00703">
    <property type="entry name" value="NRF"/>
    <property type="match status" value="1"/>
</dbReference>
<accession>A0AAJ6VMQ3</accession>
<feature type="transmembrane region" description="Helical" evidence="1">
    <location>
        <begin position="207"/>
        <end position="227"/>
    </location>
</feature>
<proteinExistence type="predicted"/>
<evidence type="ECO:0000259" key="2">
    <source>
        <dbReference type="SMART" id="SM00703"/>
    </source>
</evidence>